<evidence type="ECO:0000256" key="5">
    <source>
        <dbReference type="SAM" id="MobiDB-lite"/>
    </source>
</evidence>
<sequence length="363" mass="39393">MATATEAPASVTAEGPTSHTQNQVSRFTAPQLRLLHRQVDPKRIGKDDKGFAHMQAWDIKRYLLRVFGFAGYDTENRELTLVREIENPIPNTNRSKWTVVYRAQVRLTVKDVHGNVLGYWDGEAAGAGNNLPNLADSHDMAMKTATSQAFKRAATHLGDAFGLSLYNNGALQAVVQFSAAHPPEQWEKVAAPLPEPEDPPVLPEQDAKPADEEPATAPAGAPRQQPAVQASPPPTARAAAPTRDFLSEAREAPTQDAVRALYDEAKAANVMPAYLAQIAQVGQSKPAGPDPIDNLVGQVQRGWNDVTELTKVLAEAGRRNQLLRQVDGPVSGTVVQFGDMVTARIQELKEHARHADTHERSAA</sequence>
<dbReference type="InterPro" id="IPR041247">
    <property type="entry name" value="Rad52_fam"/>
</dbReference>
<comment type="caution">
    <text evidence="6">The sequence shown here is derived from an EMBL/GenBank/DDBJ whole genome shotgun (WGS) entry which is preliminary data.</text>
</comment>
<dbReference type="EMBL" id="JAAGMP010000895">
    <property type="protein sequence ID" value="NEC20523.1"/>
    <property type="molecule type" value="Genomic_DNA"/>
</dbReference>
<dbReference type="GO" id="GO:0045002">
    <property type="term" value="P:double-strand break repair via single-strand annealing"/>
    <property type="evidence" value="ECO:0007669"/>
    <property type="project" value="TreeGrafter"/>
</dbReference>
<evidence type="ECO:0000313" key="6">
    <source>
        <dbReference type="EMBL" id="NEC20523.1"/>
    </source>
</evidence>
<dbReference type="InterPro" id="IPR007232">
    <property type="entry name" value="Rad52_Rad59_Rad22"/>
</dbReference>
<dbReference type="PANTHER" id="PTHR12132:SF1">
    <property type="entry name" value="DNA REPAIR PROTEIN RAD52 HOMOLOG"/>
    <property type="match status" value="1"/>
</dbReference>
<dbReference type="Proteomes" id="UP000469670">
    <property type="component" value="Unassembled WGS sequence"/>
</dbReference>
<evidence type="ECO:0000256" key="3">
    <source>
        <dbReference type="ARBA" id="ARBA00023172"/>
    </source>
</evidence>
<keyword evidence="3" id="KW-0233">DNA recombination</keyword>
<dbReference type="GO" id="GO:0006312">
    <property type="term" value="P:mitotic recombination"/>
    <property type="evidence" value="ECO:0007669"/>
    <property type="project" value="TreeGrafter"/>
</dbReference>
<feature type="region of interest" description="Disordered" evidence="5">
    <location>
        <begin position="1"/>
        <end position="25"/>
    </location>
</feature>
<keyword evidence="2" id="KW-0227">DNA damage</keyword>
<dbReference type="Pfam" id="PF04098">
    <property type="entry name" value="Rad52_Rad22"/>
    <property type="match status" value="1"/>
</dbReference>
<feature type="region of interest" description="Disordered" evidence="5">
    <location>
        <begin position="190"/>
        <end position="241"/>
    </location>
</feature>
<proteinExistence type="inferred from homology"/>
<accession>A0A7K3RZT2</accession>
<comment type="similarity">
    <text evidence="1">Belongs to the RAD52 family.</text>
</comment>
<protein>
    <submittedName>
        <fullName evidence="6">Uncharacterized protein</fullName>
    </submittedName>
</protein>
<dbReference type="PANTHER" id="PTHR12132">
    <property type="entry name" value="DNA REPAIR AND RECOMBINATION PROTEIN RAD52, RAD59"/>
    <property type="match status" value="1"/>
</dbReference>
<organism evidence="6 7">
    <name type="scientific">Streptomyces parvus</name>
    <dbReference type="NCBI Taxonomy" id="66428"/>
    <lineage>
        <taxon>Bacteria</taxon>
        <taxon>Bacillati</taxon>
        <taxon>Actinomycetota</taxon>
        <taxon>Actinomycetes</taxon>
        <taxon>Kitasatosporales</taxon>
        <taxon>Streptomycetaceae</taxon>
        <taxon>Streptomyces</taxon>
    </lineage>
</organism>
<dbReference type="GO" id="GO:0000724">
    <property type="term" value="P:double-strand break repair via homologous recombination"/>
    <property type="evidence" value="ECO:0007669"/>
    <property type="project" value="TreeGrafter"/>
</dbReference>
<evidence type="ECO:0000256" key="2">
    <source>
        <dbReference type="ARBA" id="ARBA00022763"/>
    </source>
</evidence>
<evidence type="ECO:0000256" key="1">
    <source>
        <dbReference type="ARBA" id="ARBA00006638"/>
    </source>
</evidence>
<keyword evidence="4" id="KW-0234">DNA repair</keyword>
<dbReference type="RefSeq" id="WP_164204284.1">
    <property type="nucleotide sequence ID" value="NZ_JAAGMP010000895.1"/>
</dbReference>
<feature type="compositionally biased region" description="Polar residues" evidence="5">
    <location>
        <begin position="15"/>
        <end position="25"/>
    </location>
</feature>
<reference evidence="6 7" key="1">
    <citation type="submission" date="2020-01" db="EMBL/GenBank/DDBJ databases">
        <title>Insect and environment-associated Actinomycetes.</title>
        <authorList>
            <person name="Currrie C."/>
            <person name="Chevrette M."/>
            <person name="Carlson C."/>
            <person name="Stubbendieck R."/>
            <person name="Wendt-Pienkowski E."/>
        </authorList>
    </citation>
    <scope>NUCLEOTIDE SEQUENCE [LARGE SCALE GENOMIC DNA]</scope>
    <source>
        <strain evidence="6 7">SID7590</strain>
    </source>
</reference>
<evidence type="ECO:0000256" key="4">
    <source>
        <dbReference type="ARBA" id="ARBA00023204"/>
    </source>
</evidence>
<dbReference type="Gene3D" id="3.30.390.80">
    <property type="entry name" value="DNA repair protein Rad52/59/22"/>
    <property type="match status" value="1"/>
</dbReference>
<dbReference type="SUPFAM" id="SSF54768">
    <property type="entry name" value="dsRNA-binding domain-like"/>
    <property type="match status" value="1"/>
</dbReference>
<evidence type="ECO:0000313" key="7">
    <source>
        <dbReference type="Proteomes" id="UP000469670"/>
    </source>
</evidence>
<dbReference type="AlphaFoldDB" id="A0A7K3RZT2"/>
<name>A0A7K3RZT2_9ACTN</name>
<dbReference type="InterPro" id="IPR042525">
    <property type="entry name" value="Rad52_Rad59_Rad22_sf"/>
</dbReference>
<gene>
    <name evidence="6" type="ORF">G3I50_20065</name>
</gene>